<reference evidence="5 6" key="1">
    <citation type="submission" date="2019-02" db="EMBL/GenBank/DDBJ databases">
        <authorList>
            <consortium name="Pathogen Informatics"/>
        </authorList>
    </citation>
    <scope>NUCLEOTIDE SEQUENCE [LARGE SCALE GENOMIC DNA]</scope>
    <source>
        <strain evidence="5 6">3012STDY6756503</strain>
    </source>
</reference>
<feature type="compositionally biased region" description="Low complexity" evidence="3">
    <location>
        <begin position="87"/>
        <end position="114"/>
    </location>
</feature>
<feature type="compositionally biased region" description="Polar residues" evidence="3">
    <location>
        <begin position="60"/>
        <end position="72"/>
    </location>
</feature>
<dbReference type="GeneID" id="60749209"/>
<evidence type="ECO:0000256" key="1">
    <source>
        <dbReference type="ARBA" id="ARBA00008061"/>
    </source>
</evidence>
<dbReference type="InterPro" id="IPR045857">
    <property type="entry name" value="O16G_dom_2"/>
</dbReference>
<dbReference type="Gene3D" id="3.20.20.80">
    <property type="entry name" value="Glycosidases"/>
    <property type="match status" value="1"/>
</dbReference>
<accession>A0ABD7V067</accession>
<evidence type="ECO:0000259" key="4">
    <source>
        <dbReference type="SMART" id="SM00642"/>
    </source>
</evidence>
<dbReference type="Proteomes" id="UP000360750">
    <property type="component" value="Unassembled WGS sequence"/>
</dbReference>
<dbReference type="EMBL" id="CAACYD010000005">
    <property type="protein sequence ID" value="VFA82679.1"/>
    <property type="molecule type" value="Genomic_DNA"/>
</dbReference>
<comment type="caution">
    <text evidence="5">The sequence shown here is derived from an EMBL/GenBank/DDBJ whole genome shotgun (WGS) entry which is preliminary data.</text>
</comment>
<dbReference type="Gene3D" id="3.90.400.10">
    <property type="entry name" value="Oligo-1,6-glucosidase, Domain 2"/>
    <property type="match status" value="1"/>
</dbReference>
<evidence type="ECO:0000313" key="5">
    <source>
        <dbReference type="EMBL" id="VFA82679.1"/>
    </source>
</evidence>
<evidence type="ECO:0000256" key="2">
    <source>
        <dbReference type="ARBA" id="ARBA00023180"/>
    </source>
</evidence>
<keyword evidence="5" id="KW-0378">Hydrolase</keyword>
<dbReference type="SUPFAM" id="SSF51445">
    <property type="entry name" value="(Trans)glycosidases"/>
    <property type="match status" value="1"/>
</dbReference>
<dbReference type="RefSeq" id="WP_131733688.1">
    <property type="nucleotide sequence ID" value="NZ_CAACYD010000005.1"/>
</dbReference>
<protein>
    <submittedName>
        <fullName evidence="5">Oligo-1,6-glucosidase 1</fullName>
        <ecNumber evidence="5">3.2.1.10</ecNumber>
    </submittedName>
</protein>
<dbReference type="PANTHER" id="PTHR10357">
    <property type="entry name" value="ALPHA-AMYLASE FAMILY MEMBER"/>
    <property type="match status" value="1"/>
</dbReference>
<comment type="similarity">
    <text evidence="1">Belongs to the glycosyl hydrolase 13 family.</text>
</comment>
<feature type="domain" description="Glycosyl hydrolase family 13 catalytic" evidence="4">
    <location>
        <begin position="248"/>
        <end position="643"/>
    </location>
</feature>
<proteinExistence type="inferred from homology"/>
<evidence type="ECO:0000256" key="3">
    <source>
        <dbReference type="SAM" id="MobiDB-lite"/>
    </source>
</evidence>
<organism evidence="5 6">
    <name type="scientific">Gordonia paraffinivorans</name>
    <dbReference type="NCBI Taxonomy" id="175628"/>
    <lineage>
        <taxon>Bacteria</taxon>
        <taxon>Bacillati</taxon>
        <taxon>Actinomycetota</taxon>
        <taxon>Actinomycetes</taxon>
        <taxon>Mycobacteriales</taxon>
        <taxon>Gordoniaceae</taxon>
        <taxon>Gordonia</taxon>
    </lineage>
</organism>
<feature type="compositionally biased region" description="Polar residues" evidence="3">
    <location>
        <begin position="143"/>
        <end position="153"/>
    </location>
</feature>
<feature type="region of interest" description="Disordered" evidence="3">
    <location>
        <begin position="1"/>
        <end position="155"/>
    </location>
</feature>
<evidence type="ECO:0000313" key="6">
    <source>
        <dbReference type="Proteomes" id="UP000360750"/>
    </source>
</evidence>
<dbReference type="GO" id="GO:0016853">
    <property type="term" value="F:isomerase activity"/>
    <property type="evidence" value="ECO:0007669"/>
    <property type="project" value="UniProtKB-KW"/>
</dbReference>
<dbReference type="CDD" id="cd11332">
    <property type="entry name" value="AmyAc_OligoGlu_TS"/>
    <property type="match status" value="1"/>
</dbReference>
<dbReference type="PANTHER" id="PTHR10357:SF179">
    <property type="entry name" value="NEUTRAL AND BASIC AMINO ACID TRANSPORT PROTEIN RBAT"/>
    <property type="match status" value="1"/>
</dbReference>
<gene>
    <name evidence="5" type="primary">malL</name>
    <name evidence="5" type="ORF">NCTC8139_01173</name>
</gene>
<dbReference type="InterPro" id="IPR006047">
    <property type="entry name" value="GH13_cat_dom"/>
</dbReference>
<dbReference type="InterPro" id="IPR017853">
    <property type="entry name" value="GH"/>
</dbReference>
<dbReference type="Pfam" id="PF00128">
    <property type="entry name" value="Alpha-amylase"/>
    <property type="match status" value="1"/>
</dbReference>
<dbReference type="GO" id="GO:0004574">
    <property type="term" value="F:oligo-1,6-glucosidase activity"/>
    <property type="evidence" value="ECO:0007669"/>
    <property type="project" value="UniProtKB-EC"/>
</dbReference>
<dbReference type="FunFam" id="3.90.400.10:FF:000001">
    <property type="entry name" value="Maltase A3, isoform A"/>
    <property type="match status" value="1"/>
</dbReference>
<feature type="compositionally biased region" description="Basic and acidic residues" evidence="3">
    <location>
        <begin position="1"/>
        <end position="12"/>
    </location>
</feature>
<feature type="compositionally biased region" description="Low complexity" evidence="3">
    <location>
        <begin position="180"/>
        <end position="192"/>
    </location>
</feature>
<name>A0ABD7V067_9ACTN</name>
<sequence>MTTVSDETRDVVPAEPSDGGQPDGAHTDVAGTPVSEHDSDADEATNGPAAEDVPAADTAGEQSAATLETAGQDTSDAPADADDDAAGDITGAAADDAVEADSAPADLASDDNLSTPAYPATDDSEFTPVDEAAGDDSGDAATPETSTLDTVSGDTVALEGDAPEADALDDEAIEADLDAAGDPGPDAAVAGTDHADTGDFGTGDLGTAHAGTDLPGPATDTAIVPAPRVAGQLDPRDDTWWKSAVFYQIYPRSFADSNGDGVGDLNGVIQRLGYLELLGVDAIWLSPIMRSPMADHGYDVSDPRDIDPLFGDLETFDTLIAEAHDRDIRVTMDLVPNHTSDQHEWFRAALAAGPGSPERERYIFRDGRGENGDEPPNNWHSIFGGPAWTRVTEPDGSPGQWYLHIFAPEQPDLNWENPEVWADLEQTLRFWLDRGVDGFRIDVAHGMAKPADLPDMDLSNAVLLSNDDDDPRFNNYAVHDIHRKIRAVLDEYPGAANVGEIWVDDNERFAEYLRPDELHLGFNFRLAKAPFEAGAIREAIENSLDAVLSVSGTPTWTLSNHDVAREVTRYAPVDPATGELDLERGTRRARAMIVVEMALPGTVFVYNGAELGLPNVDDLPDEALQDPVWERSGHTERGRDGCRVPIPWQGTEPPFGFSTSPDTWLPIPESWRSLTVESQLEDVGSMLSLYRAAIELRFRRPEFAGDRVEWYGAPEGCLAFRRDEGLLVCALNAGEEPVPLPPGELLLISSPLVDGMLAPDSAAWLV</sequence>
<keyword evidence="2" id="KW-0325">Glycoprotein</keyword>
<feature type="region of interest" description="Disordered" evidence="3">
    <location>
        <begin position="177"/>
        <end position="220"/>
    </location>
</feature>
<dbReference type="EC" id="3.2.1.10" evidence="5"/>
<keyword evidence="5" id="KW-0326">Glycosidase</keyword>
<dbReference type="AlphaFoldDB" id="A0ABD7V067"/>
<dbReference type="SMART" id="SM00642">
    <property type="entry name" value="Aamy"/>
    <property type="match status" value="1"/>
</dbReference>